<keyword evidence="3" id="KW-1185">Reference proteome</keyword>
<proteinExistence type="predicted"/>
<organism evidence="2 3">
    <name type="scientific">Trichomalopsis sarcophagae</name>
    <dbReference type="NCBI Taxonomy" id="543379"/>
    <lineage>
        <taxon>Eukaryota</taxon>
        <taxon>Metazoa</taxon>
        <taxon>Ecdysozoa</taxon>
        <taxon>Arthropoda</taxon>
        <taxon>Hexapoda</taxon>
        <taxon>Insecta</taxon>
        <taxon>Pterygota</taxon>
        <taxon>Neoptera</taxon>
        <taxon>Endopterygota</taxon>
        <taxon>Hymenoptera</taxon>
        <taxon>Apocrita</taxon>
        <taxon>Proctotrupomorpha</taxon>
        <taxon>Chalcidoidea</taxon>
        <taxon>Pteromalidae</taxon>
        <taxon>Pteromalinae</taxon>
        <taxon>Trichomalopsis</taxon>
    </lineage>
</organism>
<dbReference type="OrthoDB" id="10060618at2759"/>
<feature type="domain" description="Mutator-like transposase" evidence="1">
    <location>
        <begin position="12"/>
        <end position="78"/>
    </location>
</feature>
<accession>A0A232EDI3</accession>
<dbReference type="AlphaFoldDB" id="A0A232EDI3"/>
<dbReference type="InterPro" id="IPR049012">
    <property type="entry name" value="Mutator_transp_dom"/>
</dbReference>
<evidence type="ECO:0000259" key="1">
    <source>
        <dbReference type="Pfam" id="PF20700"/>
    </source>
</evidence>
<comment type="caution">
    <text evidence="2">The sequence shown here is derived from an EMBL/GenBank/DDBJ whole genome shotgun (WGS) entry which is preliminary data.</text>
</comment>
<sequence>MKKFMDQKNSCDNKAHVQKRFGTQLRNLKKNKKLGGKGKLTDKIIDLLPTYYGNAIRAHLDSIEDMTRTIWAIFYHKASTDKKLRRLLRISTVDDGAYYKQ</sequence>
<gene>
    <name evidence="2" type="ORF">TSAR_005762</name>
</gene>
<dbReference type="Pfam" id="PF20700">
    <property type="entry name" value="Mutator"/>
    <property type="match status" value="1"/>
</dbReference>
<protein>
    <recommendedName>
        <fullName evidence="1">Mutator-like transposase domain-containing protein</fullName>
    </recommendedName>
</protein>
<evidence type="ECO:0000313" key="3">
    <source>
        <dbReference type="Proteomes" id="UP000215335"/>
    </source>
</evidence>
<reference evidence="2 3" key="1">
    <citation type="journal article" date="2017" name="Curr. Biol.">
        <title>The Evolution of Venom by Co-option of Single-Copy Genes.</title>
        <authorList>
            <person name="Martinson E.O."/>
            <person name="Mrinalini"/>
            <person name="Kelkar Y.D."/>
            <person name="Chang C.H."/>
            <person name="Werren J.H."/>
        </authorList>
    </citation>
    <scope>NUCLEOTIDE SEQUENCE [LARGE SCALE GENOMIC DNA]</scope>
    <source>
        <strain evidence="2 3">Alberta</strain>
        <tissue evidence="2">Whole body</tissue>
    </source>
</reference>
<evidence type="ECO:0000313" key="2">
    <source>
        <dbReference type="EMBL" id="OXU16411.1"/>
    </source>
</evidence>
<name>A0A232EDI3_9HYME</name>
<dbReference type="Proteomes" id="UP000215335">
    <property type="component" value="Unassembled WGS sequence"/>
</dbReference>
<dbReference type="EMBL" id="NNAY01006337">
    <property type="protein sequence ID" value="OXU16411.1"/>
    <property type="molecule type" value="Genomic_DNA"/>
</dbReference>